<dbReference type="GO" id="GO:0005737">
    <property type="term" value="C:cytoplasm"/>
    <property type="evidence" value="ECO:0007669"/>
    <property type="project" value="TreeGrafter"/>
</dbReference>
<feature type="domain" description="PH" evidence="3">
    <location>
        <begin position="16"/>
        <end position="135"/>
    </location>
</feature>
<comment type="caution">
    <text evidence="4">The sequence shown here is derived from an EMBL/GenBank/DDBJ whole genome shotgun (WGS) entry which is preliminary data.</text>
</comment>
<reference evidence="4 5" key="1">
    <citation type="journal article" date="2023" name="BMC Biol.">
        <title>The compact genome of the sponge Oopsacas minuta (Hexactinellida) is lacking key metazoan core genes.</title>
        <authorList>
            <person name="Santini S."/>
            <person name="Schenkelaars Q."/>
            <person name="Jourda C."/>
            <person name="Duchesne M."/>
            <person name="Belahbib H."/>
            <person name="Rocher C."/>
            <person name="Selva M."/>
            <person name="Riesgo A."/>
            <person name="Vervoort M."/>
            <person name="Leys S.P."/>
            <person name="Kodjabachian L."/>
            <person name="Le Bivic A."/>
            <person name="Borchiellini C."/>
            <person name="Claverie J.M."/>
            <person name="Renard E."/>
        </authorList>
    </citation>
    <scope>NUCLEOTIDE SEQUENCE [LARGE SCALE GENOMIC DNA]</scope>
    <source>
        <strain evidence="4">SPO-2</strain>
    </source>
</reference>
<keyword evidence="5" id="KW-1185">Reference proteome</keyword>
<evidence type="ECO:0000259" key="3">
    <source>
        <dbReference type="PROSITE" id="PS50003"/>
    </source>
</evidence>
<keyword evidence="2" id="KW-0443">Lipid metabolism</keyword>
<proteinExistence type="predicted"/>
<dbReference type="PROSITE" id="PS50003">
    <property type="entry name" value="PH_DOMAIN"/>
    <property type="match status" value="1"/>
</dbReference>
<evidence type="ECO:0000256" key="2">
    <source>
        <dbReference type="ARBA" id="ARBA00023098"/>
    </source>
</evidence>
<organism evidence="4 5">
    <name type="scientific">Oopsacas minuta</name>
    <dbReference type="NCBI Taxonomy" id="111878"/>
    <lineage>
        <taxon>Eukaryota</taxon>
        <taxon>Metazoa</taxon>
        <taxon>Porifera</taxon>
        <taxon>Hexactinellida</taxon>
        <taxon>Hexasterophora</taxon>
        <taxon>Lyssacinosida</taxon>
        <taxon>Leucopsacidae</taxon>
        <taxon>Oopsacas</taxon>
    </lineage>
</organism>
<keyword evidence="1" id="KW-0378">Hydrolase</keyword>
<dbReference type="PANTHER" id="PTHR12187:SF11">
    <property type="entry name" value="PHOSPHATIDYLINOSITOL-3,4-BISPHOSPHATE 4-PHOSPHATASE"/>
    <property type="match status" value="1"/>
</dbReference>
<dbReference type="SMART" id="SM00233">
    <property type="entry name" value="PH"/>
    <property type="match status" value="1"/>
</dbReference>
<dbReference type="GO" id="GO:0016316">
    <property type="term" value="F:phosphatidylinositol-3,4-bisphosphate 4-phosphatase activity"/>
    <property type="evidence" value="ECO:0007669"/>
    <property type="project" value="InterPro"/>
</dbReference>
<evidence type="ECO:0000313" key="4">
    <source>
        <dbReference type="EMBL" id="KAI6652053.1"/>
    </source>
</evidence>
<name>A0AAV7JT27_9METZ</name>
<dbReference type="InterPro" id="IPR039034">
    <property type="entry name" value="INPP4"/>
</dbReference>
<dbReference type="InterPro" id="IPR001849">
    <property type="entry name" value="PH_domain"/>
</dbReference>
<dbReference type="PANTHER" id="PTHR12187">
    <property type="entry name" value="AGAP000124-PA"/>
    <property type="match status" value="1"/>
</dbReference>
<protein>
    <submittedName>
        <fullName evidence="4">Type II inositol 3,4-bisphosphate 4-phosphatase isoform X2</fullName>
    </submittedName>
</protein>
<evidence type="ECO:0000256" key="1">
    <source>
        <dbReference type="ARBA" id="ARBA00022801"/>
    </source>
</evidence>
<dbReference type="Gene3D" id="2.30.29.30">
    <property type="entry name" value="Pleckstrin-homology domain (PH domain)/Phosphotyrosine-binding domain (PTB)"/>
    <property type="match status" value="1"/>
</dbReference>
<accession>A0AAV7JT27</accession>
<dbReference type="Proteomes" id="UP001165289">
    <property type="component" value="Unassembled WGS sequence"/>
</dbReference>
<dbReference type="AlphaFoldDB" id="A0AAV7JT27"/>
<dbReference type="SUPFAM" id="SSF50729">
    <property type="entry name" value="PH domain-like"/>
    <property type="match status" value="1"/>
</dbReference>
<dbReference type="InterPro" id="IPR011993">
    <property type="entry name" value="PH-like_dom_sf"/>
</dbReference>
<dbReference type="EMBL" id="JAKMXF010000300">
    <property type="protein sequence ID" value="KAI6652053.1"/>
    <property type="molecule type" value="Genomic_DNA"/>
</dbReference>
<sequence>MRFNEKELIALANSKTFTIEGILWKRPKLGIQYKDRFCRLKDNLLFYFTVNSVIGIDGIVQKQRCGDLLGVVVTENMVIQELGSDQKHPDQMYGFCIYYRSQQTDSLIPPKLYEFRCGSREIQRCWMDCLNKSSFSSLRRHYTYIQNEFISLNIDLPPESIRFQDRSSKVTFSNIQTLVPRGKSSICGVCCSPPVPVKKLLDIDLLVRGPCTYSPKRPDSKGIELKLSCSNLIAYHNVGYYVDVSAGNDKQKSLDLISRTETIYNTSRPSYCSTILLDKDKYLSNKCFLTFLIKQVLNEDTDLGIDISILILHKARLAVSELFLNGKIDLMTEDGKACVTVKTLKPITALYFKPQKFYEKFYKHLHCVNYCTQRSPCDMLFLNPLYLFPMRKTYELPLSAHRPVATIRAMEVTAESPYNNIIPIEYLKMCLRDNKNICSDLISLGTLLSGLEIHKEQLATQLEEQIVHYNATINELVELQFFFHASSKRYNTKLSFLPINLHVQKLISVNELPFNPHRSPIKDDSTHTPPALRKSLPITRTMTDTSSPSHGISNTRFNTLSYVTMGAPTHHVVGFDKGSLLTMLRESNHLPFFVFSDHNLARRYVELADELADCLYQFTEYKDFLFRTLANTAFNISQDALTGLSRTMQRMFTVLESSEVQQGICLFHQLTANSMITQPSVLPNPAIQDSIQKPDKTVDKSIRHSWYPGIGNKLDLALPKSADLINPTKRTMESKLSYRQRQASILHDYIELAKKVDMTSANITNMREHLADLSQLGLLSSTKIELISWTDELIPLTSKILVKLNKLYLTAKNGLTLKRLDYESSIKNYVEMLERHDVIMSQLVTCLVTSFAQALQTHAESFNHTARMTSFIKKCTSIGYLFCVDSYLNVINEEKYMHEDLAIGIQQLSAVKIRLTCGCCHDHPEITGSRTNFKILIPICSGYYKIIPATLRESDITIYPLLFSRSVFPSANQTEKVSAYEFIASTNKQSILALKTYYDICEKNKMEFVTNPLTNKVYILDKLMSKLSAKNFTSKFTNIYDMQLFQLVEQATRELEGGMVIMCKSAKDRTGCAATLQQAQFLKDTYSNIISEDEKQTILNAMRMTGTKLDVCAKNTNISLFAFNPKNMLCLPPSLIPPMEVCGRDQIT</sequence>
<dbReference type="Pfam" id="PF00169">
    <property type="entry name" value="PH"/>
    <property type="match status" value="1"/>
</dbReference>
<gene>
    <name evidence="4" type="ORF">LOD99_4598</name>
</gene>
<evidence type="ECO:0000313" key="5">
    <source>
        <dbReference type="Proteomes" id="UP001165289"/>
    </source>
</evidence>